<accession>A0A5B2VIA5</accession>
<name>A0A5B2VIA5_9BACT</name>
<dbReference type="EMBL" id="VUOC01000004">
    <property type="protein sequence ID" value="KAA2238811.1"/>
    <property type="molecule type" value="Genomic_DNA"/>
</dbReference>
<dbReference type="Gene3D" id="3.55.50.30">
    <property type="match status" value="1"/>
</dbReference>
<evidence type="ECO:0000313" key="3">
    <source>
        <dbReference type="EMBL" id="KAA2238811.1"/>
    </source>
</evidence>
<gene>
    <name evidence="3" type="ORF">F0L74_21595</name>
</gene>
<evidence type="ECO:0000256" key="1">
    <source>
        <dbReference type="SAM" id="Phobius"/>
    </source>
</evidence>
<keyword evidence="1" id="KW-1133">Transmembrane helix</keyword>
<feature type="domain" description="Protein FecR C-terminal" evidence="2">
    <location>
        <begin position="103"/>
        <end position="164"/>
    </location>
</feature>
<feature type="transmembrane region" description="Helical" evidence="1">
    <location>
        <begin position="70"/>
        <end position="90"/>
    </location>
</feature>
<keyword evidence="1" id="KW-0472">Membrane</keyword>
<comment type="caution">
    <text evidence="3">The sequence shown here is derived from an EMBL/GenBank/DDBJ whole genome shotgun (WGS) entry which is preliminary data.</text>
</comment>
<reference evidence="3 4" key="2">
    <citation type="submission" date="2019-09" db="EMBL/GenBank/DDBJ databases">
        <authorList>
            <person name="Jin C."/>
        </authorList>
    </citation>
    <scope>NUCLEOTIDE SEQUENCE [LARGE SCALE GENOMIC DNA]</scope>
    <source>
        <strain evidence="3 4">BN140078</strain>
    </source>
</reference>
<organism evidence="3 4">
    <name type="scientific">Chitinophaga agrisoli</name>
    <dbReference type="NCBI Taxonomy" id="2607653"/>
    <lineage>
        <taxon>Bacteria</taxon>
        <taxon>Pseudomonadati</taxon>
        <taxon>Bacteroidota</taxon>
        <taxon>Chitinophagia</taxon>
        <taxon>Chitinophagales</taxon>
        <taxon>Chitinophagaceae</taxon>
        <taxon>Chitinophaga</taxon>
    </lineage>
</organism>
<evidence type="ECO:0000259" key="2">
    <source>
        <dbReference type="Pfam" id="PF16344"/>
    </source>
</evidence>
<dbReference type="RefSeq" id="WP_149839990.1">
    <property type="nucleotide sequence ID" value="NZ_VUOC01000004.1"/>
</dbReference>
<keyword evidence="4" id="KW-1185">Reference proteome</keyword>
<dbReference type="Proteomes" id="UP000324611">
    <property type="component" value="Unassembled WGS sequence"/>
</dbReference>
<dbReference type="InterPro" id="IPR032508">
    <property type="entry name" value="FecR_C"/>
</dbReference>
<reference evidence="3 4" key="1">
    <citation type="submission" date="2019-09" db="EMBL/GenBank/DDBJ databases">
        <title>Chitinophaga ginsengihumi sp. nov., isolated from soil of ginseng rhizosphere.</title>
        <authorList>
            <person name="Lee J."/>
        </authorList>
    </citation>
    <scope>NUCLEOTIDE SEQUENCE [LARGE SCALE GENOMIC DNA]</scope>
    <source>
        <strain evidence="3 4">BN140078</strain>
    </source>
</reference>
<dbReference type="Pfam" id="PF16344">
    <property type="entry name" value="FecR_C"/>
    <property type="match status" value="1"/>
</dbReference>
<proteinExistence type="predicted"/>
<evidence type="ECO:0000313" key="4">
    <source>
        <dbReference type="Proteomes" id="UP000324611"/>
    </source>
</evidence>
<keyword evidence="1" id="KW-0812">Transmembrane</keyword>
<protein>
    <submittedName>
        <fullName evidence="3">DUF4974 domain-containing protein</fullName>
    </submittedName>
</protein>
<sequence length="174" mass="20374">MMGRENFNVKIFLDLLEKKQLGFTIDEEDHYLIELIATNDEAEYWYKVYTRQFPEPRLNLGRKRAVTTNYPIIIFALLLLGISVYGYFYLNKKAAPVQRIEQRFSGTSFKDIMEEAEKDYGVHIVFDEVNIQEMRASGVRAPDKISLVQFLDYLTQPTGLRYYKDPSGTIHISR</sequence>
<dbReference type="AlphaFoldDB" id="A0A5B2VIA5"/>